<name>A0A4S5BYV1_9BURK</name>
<organism evidence="3 4">
    <name type="scientific">Lampropedia aestuarii</name>
    <dbReference type="NCBI Taxonomy" id="2562762"/>
    <lineage>
        <taxon>Bacteria</taxon>
        <taxon>Pseudomonadati</taxon>
        <taxon>Pseudomonadota</taxon>
        <taxon>Betaproteobacteria</taxon>
        <taxon>Burkholderiales</taxon>
        <taxon>Comamonadaceae</taxon>
        <taxon>Lampropedia</taxon>
    </lineage>
</organism>
<dbReference type="Pfam" id="PF20567">
    <property type="entry name" value="DUF6776"/>
    <property type="match status" value="1"/>
</dbReference>
<proteinExistence type="predicted"/>
<sequence length="282" mass="32504">MRFRLFASRFPVNRRRLVVRRFLPRPLRWLLIVLLLALLVLAGLASRWGITMVERFGKQEQAQAQLARLQQDMLVLQQQLQAQSAEPHERQEPATESKELAEPLPLASLADGLAASRQDLEVVDALALVDEATQQALRQQVKELQLENQHLKNELRFYENLLPADDKGDFSIRGFTAERRSEEALNWQLLLMQLKRDAGTFKGELEWLIVGELDGKPWRLPANERRQAIDMQSYLRLEGQLRIPAQLQLGSVTVVVWQDKRERARQSIAFDTDPETETQESP</sequence>
<evidence type="ECO:0000313" key="4">
    <source>
        <dbReference type="Proteomes" id="UP000306236"/>
    </source>
</evidence>
<dbReference type="OrthoDB" id="8585321at2"/>
<dbReference type="AlphaFoldDB" id="A0A4S5BYV1"/>
<keyword evidence="4" id="KW-1185">Reference proteome</keyword>
<feature type="coiled-coil region" evidence="1">
    <location>
        <begin position="134"/>
        <end position="161"/>
    </location>
</feature>
<gene>
    <name evidence="3" type="ORF">E8K88_00960</name>
</gene>
<dbReference type="EMBL" id="SSWX01000001">
    <property type="protein sequence ID" value="THJ36501.1"/>
    <property type="molecule type" value="Genomic_DNA"/>
</dbReference>
<dbReference type="RefSeq" id="WP_136404760.1">
    <property type="nucleotide sequence ID" value="NZ_SSWX01000001.1"/>
</dbReference>
<evidence type="ECO:0000313" key="3">
    <source>
        <dbReference type="EMBL" id="THJ36501.1"/>
    </source>
</evidence>
<comment type="caution">
    <text evidence="3">The sequence shown here is derived from an EMBL/GenBank/DDBJ whole genome shotgun (WGS) entry which is preliminary data.</text>
</comment>
<accession>A0A4S5BYV1</accession>
<feature type="compositionally biased region" description="Basic and acidic residues" evidence="2">
    <location>
        <begin position="86"/>
        <end position="101"/>
    </location>
</feature>
<protein>
    <submittedName>
        <fullName evidence="3">Uncharacterized protein</fullName>
    </submittedName>
</protein>
<feature type="region of interest" description="Disordered" evidence="2">
    <location>
        <begin position="82"/>
        <end position="101"/>
    </location>
</feature>
<dbReference type="Proteomes" id="UP000306236">
    <property type="component" value="Unassembled WGS sequence"/>
</dbReference>
<evidence type="ECO:0000256" key="2">
    <source>
        <dbReference type="SAM" id="MobiDB-lite"/>
    </source>
</evidence>
<evidence type="ECO:0000256" key="1">
    <source>
        <dbReference type="SAM" id="Coils"/>
    </source>
</evidence>
<dbReference type="InterPro" id="IPR046703">
    <property type="entry name" value="DUF6776"/>
</dbReference>
<keyword evidence="1" id="KW-0175">Coiled coil</keyword>
<reference evidence="3 4" key="1">
    <citation type="submission" date="2019-04" db="EMBL/GenBank/DDBJ databases">
        <title>Lampropedia sp YIM MLB12 draf genome.</title>
        <authorList>
            <person name="Wang Y.-X."/>
        </authorList>
    </citation>
    <scope>NUCLEOTIDE SEQUENCE [LARGE SCALE GENOMIC DNA]</scope>
    <source>
        <strain evidence="3 4">YIM MLB12</strain>
    </source>
</reference>